<evidence type="ECO:0008006" key="3">
    <source>
        <dbReference type="Google" id="ProtNLM"/>
    </source>
</evidence>
<dbReference type="AlphaFoldDB" id="A0A2N9EE04"/>
<feature type="compositionally biased region" description="Basic and acidic residues" evidence="1">
    <location>
        <begin position="260"/>
        <end position="281"/>
    </location>
</feature>
<protein>
    <recommendedName>
        <fullName evidence="3">Aminotransferase-like plant mobile domain-containing protein</fullName>
    </recommendedName>
</protein>
<feature type="region of interest" description="Disordered" evidence="1">
    <location>
        <begin position="260"/>
        <end position="283"/>
    </location>
</feature>
<dbReference type="PANTHER" id="PTHR36607:SF20">
    <property type="entry name" value="AMINOTRANSFERASE-LIKE PLANT MOBILE DOMAIN-CONTAINING PROTEIN"/>
    <property type="match status" value="1"/>
</dbReference>
<sequence>MMDRCKKYCFTVPVLATICKGLNEIASSSVPSKCDTTFPTHYLNAWLAEYFTTHFDWPHAGPTPRMVRFSGESAAKYFEEVKARKLFHFIIDLEFQRLALSKKHQEILEDNDHLSDFYGDYFICQRFSYLSSRRGDLSVLKLNSPHRFGCQFGFNQDIPREIKEDLRTATLEKVVYLWHRCLRLITKLRFLVPSHFSSDAALCTKDYIDWWAKRSGGFFSSDLGQPNGNIGPRGTEETAGIVSTFRGTDKAMVSHASKLNEEKRISSSDHGKEVSGSDSDHHWRRKKYNDNVINDANHKIVIKTTEPLIDVDMSSPFPSGDEQVSLSSLFYSANTKSVKALCCLFNDLVVVYGIQELVEGENLDISLSQVDVDPLKEVDERQSPADGSRSMSEFSVQGLETFDLAIKVIDKPCLEKHNASMPFSSLIHNPTKDMVSMVRSSGVPAISTISTLNVDDVILKSSRHYVFMLREGLIGKIIKTPFDSVAYLKEKVKKFMENASQYSSIRYVLTQRISLKVKNQRRADAERHHTLALKETELRMELELLATQKEELGNSISLHKEKLT</sequence>
<gene>
    <name evidence="2" type="ORF">FSB_LOCUS762</name>
</gene>
<dbReference type="PANTHER" id="PTHR36607">
    <property type="entry name" value="1,2-DIHYDROXY-3-KETO-5-METHYLTHIOPENTENE DIOXYGENASE 4"/>
    <property type="match status" value="1"/>
</dbReference>
<organism evidence="2">
    <name type="scientific">Fagus sylvatica</name>
    <name type="common">Beechnut</name>
    <dbReference type="NCBI Taxonomy" id="28930"/>
    <lineage>
        <taxon>Eukaryota</taxon>
        <taxon>Viridiplantae</taxon>
        <taxon>Streptophyta</taxon>
        <taxon>Embryophyta</taxon>
        <taxon>Tracheophyta</taxon>
        <taxon>Spermatophyta</taxon>
        <taxon>Magnoliopsida</taxon>
        <taxon>eudicotyledons</taxon>
        <taxon>Gunneridae</taxon>
        <taxon>Pentapetalae</taxon>
        <taxon>rosids</taxon>
        <taxon>fabids</taxon>
        <taxon>Fagales</taxon>
        <taxon>Fagaceae</taxon>
        <taxon>Fagus</taxon>
    </lineage>
</organism>
<reference evidence="2" key="1">
    <citation type="submission" date="2018-02" db="EMBL/GenBank/DDBJ databases">
        <authorList>
            <person name="Cohen D.B."/>
            <person name="Kent A.D."/>
        </authorList>
    </citation>
    <scope>NUCLEOTIDE SEQUENCE</scope>
</reference>
<proteinExistence type="predicted"/>
<dbReference type="EMBL" id="OIVN01000029">
    <property type="protein sequence ID" value="SPC72880.1"/>
    <property type="molecule type" value="Genomic_DNA"/>
</dbReference>
<evidence type="ECO:0000313" key="2">
    <source>
        <dbReference type="EMBL" id="SPC72880.1"/>
    </source>
</evidence>
<evidence type="ECO:0000256" key="1">
    <source>
        <dbReference type="SAM" id="MobiDB-lite"/>
    </source>
</evidence>
<accession>A0A2N9EE04</accession>
<name>A0A2N9EE04_FAGSY</name>